<accession>A0A1E5R166</accession>
<dbReference type="GO" id="GO:0005737">
    <property type="term" value="C:cytoplasm"/>
    <property type="evidence" value="ECO:0007669"/>
    <property type="project" value="TreeGrafter"/>
</dbReference>
<proteinExistence type="predicted"/>
<protein>
    <submittedName>
        <fullName evidence="2">Protein PAL1</fullName>
    </submittedName>
</protein>
<feature type="compositionally biased region" description="Polar residues" evidence="1">
    <location>
        <begin position="49"/>
        <end position="64"/>
    </location>
</feature>
<organism evidence="2 3">
    <name type="scientific">Hanseniaspora osmophila</name>
    <dbReference type="NCBI Taxonomy" id="56408"/>
    <lineage>
        <taxon>Eukaryota</taxon>
        <taxon>Fungi</taxon>
        <taxon>Dikarya</taxon>
        <taxon>Ascomycota</taxon>
        <taxon>Saccharomycotina</taxon>
        <taxon>Saccharomycetes</taxon>
        <taxon>Saccharomycodales</taxon>
        <taxon>Saccharomycodaceae</taxon>
        <taxon>Hanseniaspora</taxon>
    </lineage>
</organism>
<feature type="compositionally biased region" description="Basic residues" evidence="1">
    <location>
        <begin position="160"/>
        <end position="176"/>
    </location>
</feature>
<feature type="compositionally biased region" description="Polar residues" evidence="1">
    <location>
        <begin position="476"/>
        <end position="485"/>
    </location>
</feature>
<evidence type="ECO:0000313" key="3">
    <source>
        <dbReference type="Proteomes" id="UP000095728"/>
    </source>
</evidence>
<feature type="region of interest" description="Disordered" evidence="1">
    <location>
        <begin position="420"/>
        <end position="485"/>
    </location>
</feature>
<feature type="region of interest" description="Disordered" evidence="1">
    <location>
        <begin position="294"/>
        <end position="353"/>
    </location>
</feature>
<feature type="compositionally biased region" description="Low complexity" evidence="1">
    <location>
        <begin position="65"/>
        <end position="80"/>
    </location>
</feature>
<feature type="compositionally biased region" description="Basic and acidic residues" evidence="1">
    <location>
        <begin position="81"/>
        <end position="94"/>
    </location>
</feature>
<dbReference type="OrthoDB" id="5352132at2759"/>
<dbReference type="InParanoid" id="A0A1E5R166"/>
<comment type="caution">
    <text evidence="2">The sequence shown here is derived from an EMBL/GenBank/DDBJ whole genome shotgun (WGS) entry which is preliminary data.</text>
</comment>
<evidence type="ECO:0000256" key="1">
    <source>
        <dbReference type="SAM" id="MobiDB-lite"/>
    </source>
</evidence>
<dbReference type="EMBL" id="LPNM01000011">
    <property type="protein sequence ID" value="OEJ80649.1"/>
    <property type="molecule type" value="Genomic_DNA"/>
</dbReference>
<sequence length="514" mass="56615">MGEYKNKHEQAGNYSINNHYSGTVRSTNSVGSNGMNRNNPFLTEDQEGYNLTDSRVSPLKNQVPQPYEQRQQQQSQQYPSAREEKERMRQRYLGEENAQPQPPHRSRAADAAVADLPPSYAEVAQSYNKSKLPKPTDSKHASSSRNRSGSNGDMLNQRPSQHRSSGHSHSHHHHHHNREESGTKHRSSSSSKKKSKTTKPVIAKNVDTIDKLDVTGLFGGAFHHDGPFDACTPHRNKNTKVAPVLAFPKDGPNTSLAGTVPADRSYNKKMNQVFGTQNVDEDADADEEIYYSSNTPMTRRGKNGEILKNGGNSGTAKISSLQQRPSYNQKYSIPSYTGSSSSMSPPSTSIMASPSTDTIAAVKNNSSVHNFDTKQRDKVHGPLSQGLGSTTFLDGAPAAASAIKDDMAHRKNVQLNRKKSISQRLGITSPHPENKNSIVDSSTSGTLQKTRSDGPMRYLNDHDHDDDDDDEVYHSGTGTRFNSANDEYLSGAKKESSGNKFLRRVKTLKVGRKN</sequence>
<gene>
    <name evidence="2" type="ORF">AWRI3579_g4128</name>
</gene>
<feature type="compositionally biased region" description="Low complexity" evidence="1">
    <location>
        <begin position="331"/>
        <end position="353"/>
    </location>
</feature>
<dbReference type="Proteomes" id="UP000095728">
    <property type="component" value="Unassembled WGS sequence"/>
</dbReference>
<feature type="compositionally biased region" description="Low complexity" evidence="1">
    <location>
        <begin position="143"/>
        <end position="152"/>
    </location>
</feature>
<dbReference type="AlphaFoldDB" id="A0A1E5R166"/>
<name>A0A1E5R166_9ASCO</name>
<keyword evidence="3" id="KW-1185">Reference proteome</keyword>
<feature type="compositionally biased region" description="Basic residues" evidence="1">
    <location>
        <begin position="184"/>
        <end position="197"/>
    </location>
</feature>
<dbReference type="InterPro" id="IPR013226">
    <property type="entry name" value="Pal1"/>
</dbReference>
<dbReference type="Pfam" id="PF08316">
    <property type="entry name" value="Pal1"/>
    <property type="match status" value="1"/>
</dbReference>
<feature type="compositionally biased region" description="Basic and acidic residues" evidence="1">
    <location>
        <begin position="1"/>
        <end position="10"/>
    </location>
</feature>
<dbReference type="PANTHER" id="PTHR28307">
    <property type="entry name" value="PROTEIN PAL1"/>
    <property type="match status" value="1"/>
</dbReference>
<feature type="region of interest" description="Disordered" evidence="1">
    <location>
        <begin position="1"/>
        <end position="112"/>
    </location>
</feature>
<feature type="compositionally biased region" description="Polar residues" evidence="1">
    <location>
        <begin position="314"/>
        <end position="330"/>
    </location>
</feature>
<feature type="region of interest" description="Disordered" evidence="1">
    <location>
        <begin position="127"/>
        <end position="202"/>
    </location>
</feature>
<feature type="compositionally biased region" description="Basic and acidic residues" evidence="1">
    <location>
        <begin position="450"/>
        <end position="463"/>
    </location>
</feature>
<reference evidence="3" key="1">
    <citation type="journal article" date="2016" name="Genome Announc.">
        <title>Genome sequences of three species of Hanseniaspora isolated from spontaneous wine fermentations.</title>
        <authorList>
            <person name="Sternes P.R."/>
            <person name="Lee D."/>
            <person name="Kutyna D.R."/>
            <person name="Borneman A.R."/>
        </authorList>
    </citation>
    <scope>NUCLEOTIDE SEQUENCE [LARGE SCALE GENOMIC DNA]</scope>
    <source>
        <strain evidence="3">AWRI3579</strain>
    </source>
</reference>
<feature type="compositionally biased region" description="Polar residues" evidence="1">
    <location>
        <begin position="435"/>
        <end position="449"/>
    </location>
</feature>
<feature type="compositionally biased region" description="Polar residues" evidence="1">
    <location>
        <begin position="12"/>
        <end position="41"/>
    </location>
</feature>
<dbReference type="STRING" id="56408.A0A1E5R166"/>
<dbReference type="PANTHER" id="PTHR28307:SF2">
    <property type="entry name" value="PROTEIN PAL1"/>
    <property type="match status" value="1"/>
</dbReference>
<dbReference type="FunCoup" id="A0A1E5R166">
    <property type="interactions" value="174"/>
</dbReference>
<evidence type="ECO:0000313" key="2">
    <source>
        <dbReference type="EMBL" id="OEJ80649.1"/>
    </source>
</evidence>